<dbReference type="Gene3D" id="3.50.50.60">
    <property type="entry name" value="FAD/NAD(P)-binding domain"/>
    <property type="match status" value="1"/>
</dbReference>
<reference evidence="2 3" key="1">
    <citation type="journal article" date="2008" name="PLoS Genet.">
        <title>Genomic islands in the pathogenic filamentous fungus Aspergillus fumigatus.</title>
        <authorList>
            <person name="Fedorova N.D."/>
            <person name="Khaldi N."/>
            <person name="Joardar V.S."/>
            <person name="Maiti R."/>
            <person name="Amedeo P."/>
            <person name="Anderson M.J."/>
            <person name="Crabtree J."/>
            <person name="Silva J.C."/>
            <person name="Badger J.H."/>
            <person name="Albarraq A."/>
            <person name="Angiuoli S."/>
            <person name="Bussey H."/>
            <person name="Bowyer P."/>
            <person name="Cotty P.J."/>
            <person name="Dyer P.S."/>
            <person name="Egan A."/>
            <person name="Galens K."/>
            <person name="Fraser-Liggett C.M."/>
            <person name="Haas B.J."/>
            <person name="Inman J.M."/>
            <person name="Kent R."/>
            <person name="Lemieux S."/>
            <person name="Malavazi I."/>
            <person name="Orvis J."/>
            <person name="Roemer T."/>
            <person name="Ronning C.M."/>
            <person name="Sundaram J.P."/>
            <person name="Sutton G."/>
            <person name="Turner G."/>
            <person name="Venter J.C."/>
            <person name="White O.R."/>
            <person name="Whitty B.R."/>
            <person name="Youngman P."/>
            <person name="Wolfe K.H."/>
            <person name="Goldman G.H."/>
            <person name="Wortman J.R."/>
            <person name="Jiang B."/>
            <person name="Denning D.W."/>
            <person name="Nierman W.C."/>
        </authorList>
    </citation>
    <scope>NUCLEOTIDE SEQUENCE [LARGE SCALE GENOMIC DNA]</scope>
    <source>
        <strain evidence="3">ATCC 1007 / CBS 513.65 / DSM 816 / NCTC 3887 / NRRL 1</strain>
    </source>
</reference>
<dbReference type="VEuPathDB" id="FungiDB:ACLA_062360"/>
<dbReference type="InterPro" id="IPR054707">
    <property type="entry name" value="DhpH_subs-bd"/>
</dbReference>
<dbReference type="RefSeq" id="XP_001273698.1">
    <property type="nucleotide sequence ID" value="XM_001273697.1"/>
</dbReference>
<dbReference type="Gene3D" id="3.30.9.30">
    <property type="match status" value="1"/>
</dbReference>
<dbReference type="Proteomes" id="UP000006701">
    <property type="component" value="Unassembled WGS sequence"/>
</dbReference>
<dbReference type="eggNOG" id="KOG2614">
    <property type="taxonomic scope" value="Eukaryota"/>
</dbReference>
<accession>A1CCL5</accession>
<protein>
    <recommendedName>
        <fullName evidence="1">2,6-dihydroxypyridine 3-monooxygenase substrate binding domain-containing protein</fullName>
    </recommendedName>
</protein>
<dbReference type="PRINTS" id="PR00420">
    <property type="entry name" value="RNGMNOXGNASE"/>
</dbReference>
<dbReference type="EMBL" id="DS027050">
    <property type="protein sequence ID" value="EAW12272.1"/>
    <property type="molecule type" value="Genomic_DNA"/>
</dbReference>
<dbReference type="SUPFAM" id="SSF54373">
    <property type="entry name" value="FAD-linked reductases, C-terminal domain"/>
    <property type="match status" value="1"/>
</dbReference>
<evidence type="ECO:0000259" key="1">
    <source>
        <dbReference type="Pfam" id="PF22607"/>
    </source>
</evidence>
<dbReference type="InterPro" id="IPR053212">
    <property type="entry name" value="DHP_3-monooxygenase"/>
</dbReference>
<gene>
    <name evidence="2" type="ORF">ACLA_062360</name>
</gene>
<dbReference type="PANTHER" id="PTHR47469">
    <property type="entry name" value="MONOOXYGENASE-LIKE"/>
    <property type="match status" value="1"/>
</dbReference>
<sequence>MKVIVVGGSLGGLFAGIVAKSQGHSVHILERHAAARVRGSGAGIVLGESIREFLSRFAPNNQLETVVSDGHFFLDRAGNIIRTVEKHQETTSWDQLYLIAREAFDGGEIESKYLEGHAFTKAEVRIGDGKVEVSYTDADGMLKFEDVDLLLGADGAFSALRRSLLADVAPSYAGYVAWRGIVMEDQITPAIFDLCLNKLVFYNSPGCQMAVYVVPGEEGKRYVNWVWYCNSEENSLPSPELMTGNDGSVHRVTLQAGQVRPEVWLSQKQLAHKVLPLQLSEIVQSTCRPFVQAIWDVISPQNSFHEGKVILIGDAVAGLRPHTGAGTEQAAFHSLALEKLLNGSARLEEFVRLAMEHSRNIQNVGVQIGESIGLGAGKEDNAPRTDKLA</sequence>
<dbReference type="OrthoDB" id="655030at2759"/>
<dbReference type="KEGG" id="act:ACLA_062360"/>
<feature type="domain" description="2,6-dihydroxypyridine 3-monooxygenase substrate binding" evidence="1">
    <location>
        <begin position="172"/>
        <end position="296"/>
    </location>
</feature>
<proteinExistence type="predicted"/>
<dbReference type="SUPFAM" id="SSF51905">
    <property type="entry name" value="FAD/NAD(P)-binding domain"/>
    <property type="match status" value="1"/>
</dbReference>
<dbReference type="PANTHER" id="PTHR47469:SF2">
    <property type="entry name" value="OS06G0597600 PROTEIN"/>
    <property type="match status" value="1"/>
</dbReference>
<keyword evidence="3" id="KW-1185">Reference proteome</keyword>
<organism evidence="2 3">
    <name type="scientific">Aspergillus clavatus (strain ATCC 1007 / CBS 513.65 / DSM 816 / NCTC 3887 / NRRL 1 / QM 1276 / 107)</name>
    <dbReference type="NCBI Taxonomy" id="344612"/>
    <lineage>
        <taxon>Eukaryota</taxon>
        <taxon>Fungi</taxon>
        <taxon>Dikarya</taxon>
        <taxon>Ascomycota</taxon>
        <taxon>Pezizomycotina</taxon>
        <taxon>Eurotiomycetes</taxon>
        <taxon>Eurotiomycetidae</taxon>
        <taxon>Eurotiales</taxon>
        <taxon>Aspergillaceae</taxon>
        <taxon>Aspergillus</taxon>
        <taxon>Aspergillus subgen. Fumigati</taxon>
    </lineage>
</organism>
<dbReference type="GeneID" id="4705935"/>
<evidence type="ECO:0000313" key="3">
    <source>
        <dbReference type="Proteomes" id="UP000006701"/>
    </source>
</evidence>
<evidence type="ECO:0000313" key="2">
    <source>
        <dbReference type="EMBL" id="EAW12272.1"/>
    </source>
</evidence>
<dbReference type="Pfam" id="PF22607">
    <property type="entry name" value="FAD_binding-like"/>
    <property type="match status" value="1"/>
</dbReference>
<name>A1CCL5_ASPCL</name>
<dbReference type="STRING" id="344612.A1CCL5"/>
<dbReference type="HOGENOM" id="CLU_009665_0_0_1"/>
<dbReference type="InterPro" id="IPR036188">
    <property type="entry name" value="FAD/NAD-bd_sf"/>
</dbReference>
<dbReference type="OMA" id="FTFYHAP"/>
<dbReference type="AlphaFoldDB" id="A1CCL5"/>